<evidence type="ECO:0000313" key="2">
    <source>
        <dbReference type="Proteomes" id="UP000654947"/>
    </source>
</evidence>
<sequence length="68" mass="7761">MVGQTGVTLMREDGAFHRQAQMREQVADLTLDPEREHTELTAALALHEQLAHPDTTRVRARLELLEQQ</sequence>
<gene>
    <name evidence="1" type="ORF">GCM10007147_05340</name>
</gene>
<proteinExistence type="predicted"/>
<evidence type="ECO:0000313" key="1">
    <source>
        <dbReference type="EMBL" id="GHD16830.1"/>
    </source>
</evidence>
<comment type="caution">
    <text evidence="1">The sequence shown here is derived from an EMBL/GenBank/DDBJ whole genome shotgun (WGS) entry which is preliminary data.</text>
</comment>
<organism evidence="1 2">
    <name type="scientific">Nocardiopsis kunsanensis</name>
    <dbReference type="NCBI Taxonomy" id="141693"/>
    <lineage>
        <taxon>Bacteria</taxon>
        <taxon>Bacillati</taxon>
        <taxon>Actinomycetota</taxon>
        <taxon>Actinomycetes</taxon>
        <taxon>Streptosporangiales</taxon>
        <taxon>Nocardiopsidaceae</taxon>
        <taxon>Nocardiopsis</taxon>
    </lineage>
</organism>
<protein>
    <submittedName>
        <fullName evidence="1">Uncharacterized protein</fullName>
    </submittedName>
</protein>
<reference evidence="1 2" key="1">
    <citation type="journal article" date="2014" name="Int. J. Syst. Evol. Microbiol.">
        <title>Complete genome sequence of Corynebacterium casei LMG S-19264T (=DSM 44701T), isolated from a smear-ripened cheese.</title>
        <authorList>
            <consortium name="US DOE Joint Genome Institute (JGI-PGF)"/>
            <person name="Walter F."/>
            <person name="Albersmeier A."/>
            <person name="Kalinowski J."/>
            <person name="Ruckert C."/>
        </authorList>
    </citation>
    <scope>NUCLEOTIDE SEQUENCE [LARGE SCALE GENOMIC DNA]</scope>
    <source>
        <strain evidence="1 2">KCTC 19473</strain>
    </source>
</reference>
<accession>A0A918X835</accession>
<dbReference type="EMBL" id="BMXL01000002">
    <property type="protein sequence ID" value="GHD16830.1"/>
    <property type="molecule type" value="Genomic_DNA"/>
</dbReference>
<name>A0A918X835_9ACTN</name>
<dbReference type="Proteomes" id="UP000654947">
    <property type="component" value="Unassembled WGS sequence"/>
</dbReference>
<dbReference type="AlphaFoldDB" id="A0A918X835"/>
<keyword evidence="2" id="KW-1185">Reference proteome</keyword>